<dbReference type="Gene3D" id="3.40.220.10">
    <property type="entry name" value="Leucine Aminopeptidase, subunit E, domain 1"/>
    <property type="match status" value="1"/>
</dbReference>
<evidence type="ECO:0000313" key="2">
    <source>
        <dbReference type="EnsemblPlants" id="MELO3C020142.2.1"/>
    </source>
</evidence>
<dbReference type="PANTHER" id="PTHR11106:SF27">
    <property type="entry name" value="MACRO DOMAIN-CONTAINING PROTEIN"/>
    <property type="match status" value="1"/>
</dbReference>
<accession>A0A9I9DM46</accession>
<dbReference type="SUPFAM" id="SSF52949">
    <property type="entry name" value="Macro domain-like"/>
    <property type="match status" value="1"/>
</dbReference>
<dbReference type="InterPro" id="IPR002589">
    <property type="entry name" value="Macro_dom"/>
</dbReference>
<dbReference type="PANTHER" id="PTHR11106">
    <property type="entry name" value="GANGLIOSIDE INDUCED DIFFERENTIATION ASSOCIATED PROTEIN 2-RELATED"/>
    <property type="match status" value="1"/>
</dbReference>
<protein>
    <recommendedName>
        <fullName evidence="1">Macro domain-containing protein</fullName>
    </recommendedName>
</protein>
<proteinExistence type="predicted"/>
<dbReference type="Pfam" id="PF01661">
    <property type="entry name" value="Macro"/>
    <property type="match status" value="1"/>
</dbReference>
<name>A0A9I9DM46_CUCME</name>
<sequence>MTIAGTAWQNSVSVGISLLRRVSPLHFQSFTLSSNLSFSPHFPRSTPRTFAVSMANESRSGVVGFKVSPSTDCVIQKGDITKWFIDGSSDAIVNPANEVMLGGGGADGAIHNAAGPDLVRACYSVQEVQPGIRCPTGEARITPGFRLPASHVIHTVGPIYNASRNPQALLRSAYRNSLAVAKENNIQYIAFPAISCGVFRYPYDEAATIALSTIKEFSQGLKEVRIFLVHLENSSSFCFSMLICSSHNLCVFGLSHQGPPIFDLLSLIGKFSVSPRRGISVLKGLVSFSCNSFYGW</sequence>
<dbReference type="AlphaFoldDB" id="A0A9I9DM46"/>
<dbReference type="PROSITE" id="PS51154">
    <property type="entry name" value="MACRO"/>
    <property type="match status" value="1"/>
</dbReference>
<dbReference type="SMART" id="SM00506">
    <property type="entry name" value="A1pp"/>
    <property type="match status" value="1"/>
</dbReference>
<dbReference type="EnsemblPlants" id="MELO3C020142.2.1">
    <property type="protein sequence ID" value="MELO3C020142.2.1"/>
    <property type="gene ID" value="MELO3C020142.2"/>
</dbReference>
<dbReference type="InterPro" id="IPR043472">
    <property type="entry name" value="Macro_dom-like"/>
</dbReference>
<evidence type="ECO:0000259" key="1">
    <source>
        <dbReference type="PROSITE" id="PS51154"/>
    </source>
</evidence>
<dbReference type="Gramene" id="MELO3C020142.2.1">
    <property type="protein sequence ID" value="MELO3C020142.2.1"/>
    <property type="gene ID" value="MELO3C020142.2"/>
</dbReference>
<dbReference type="CDD" id="cd02908">
    <property type="entry name" value="Macro_OAADPr_deacetylase"/>
    <property type="match status" value="1"/>
</dbReference>
<organism evidence="2">
    <name type="scientific">Cucumis melo</name>
    <name type="common">Muskmelon</name>
    <dbReference type="NCBI Taxonomy" id="3656"/>
    <lineage>
        <taxon>Eukaryota</taxon>
        <taxon>Viridiplantae</taxon>
        <taxon>Streptophyta</taxon>
        <taxon>Embryophyta</taxon>
        <taxon>Tracheophyta</taxon>
        <taxon>Spermatophyta</taxon>
        <taxon>Magnoliopsida</taxon>
        <taxon>eudicotyledons</taxon>
        <taxon>Gunneridae</taxon>
        <taxon>Pentapetalae</taxon>
        <taxon>rosids</taxon>
        <taxon>fabids</taxon>
        <taxon>Cucurbitales</taxon>
        <taxon>Cucurbitaceae</taxon>
        <taxon>Benincaseae</taxon>
        <taxon>Cucumis</taxon>
    </lineage>
</organism>
<reference evidence="2" key="1">
    <citation type="submission" date="2023-03" db="UniProtKB">
        <authorList>
            <consortium name="EnsemblPlants"/>
        </authorList>
    </citation>
    <scope>IDENTIFICATION</scope>
</reference>
<feature type="domain" description="Macro" evidence="1">
    <location>
        <begin position="60"/>
        <end position="235"/>
    </location>
</feature>